<proteinExistence type="predicted"/>
<evidence type="ECO:0000259" key="1">
    <source>
        <dbReference type="Pfam" id="PF02579"/>
    </source>
</evidence>
<dbReference type="AlphaFoldDB" id="A0A7V3KPB3"/>
<dbReference type="EMBL" id="DTGD01000206">
    <property type="protein sequence ID" value="HGB36339.1"/>
    <property type="molecule type" value="Genomic_DNA"/>
</dbReference>
<dbReference type="InterPro" id="IPR036105">
    <property type="entry name" value="DiNase_FeMo-co_biosyn_sf"/>
</dbReference>
<dbReference type="PANTHER" id="PTHR42983:SF1">
    <property type="entry name" value="IRON-MOLYBDENUM PROTEIN"/>
    <property type="match status" value="1"/>
</dbReference>
<dbReference type="InterPro" id="IPR003731">
    <property type="entry name" value="Di-Nase_FeMo-co_biosynth"/>
</dbReference>
<dbReference type="SUPFAM" id="SSF53146">
    <property type="entry name" value="Nitrogenase accessory factor-like"/>
    <property type="match status" value="1"/>
</dbReference>
<dbReference type="PANTHER" id="PTHR42983">
    <property type="entry name" value="DINITROGENASE IRON-MOLYBDENUM COFACTOR PROTEIN-RELATED"/>
    <property type="match status" value="1"/>
</dbReference>
<dbReference type="Gene3D" id="3.30.420.130">
    <property type="entry name" value="Dinitrogenase iron-molybdenum cofactor biosynthesis domain"/>
    <property type="match status" value="1"/>
</dbReference>
<dbReference type="InterPro" id="IPR033913">
    <property type="entry name" value="MTH1175_dom"/>
</dbReference>
<dbReference type="Pfam" id="PF02579">
    <property type="entry name" value="Nitro_FeMo-Co"/>
    <property type="match status" value="1"/>
</dbReference>
<sequence length="106" mass="11165">MKIAITSTGKDLNSLVDPRFGRCAYFAIIDTDTMEFKFVENPALRSPGGAGVNAAQFLVDEGVKVLVSGNVGPNAEQALRAGGIKIVTGVSGTLKEVVEKIKRGEI</sequence>
<gene>
    <name evidence="2" type="ORF">ENV38_05495</name>
</gene>
<comment type="caution">
    <text evidence="2">The sequence shown here is derived from an EMBL/GenBank/DDBJ whole genome shotgun (WGS) entry which is preliminary data.</text>
</comment>
<dbReference type="CDD" id="cd00851">
    <property type="entry name" value="MTH1175"/>
    <property type="match status" value="1"/>
</dbReference>
<organism evidence="2">
    <name type="scientific">candidate division WOR-3 bacterium</name>
    <dbReference type="NCBI Taxonomy" id="2052148"/>
    <lineage>
        <taxon>Bacteria</taxon>
        <taxon>Bacteria division WOR-3</taxon>
    </lineage>
</organism>
<protein>
    <submittedName>
        <fullName evidence="2">Dinitrogenase iron-molybdenum cofactor biosynthesis protein</fullName>
    </submittedName>
</protein>
<accession>A0A7V3KPB3</accession>
<feature type="domain" description="Dinitrogenase iron-molybdenum cofactor biosynthesis" evidence="1">
    <location>
        <begin position="13"/>
        <end position="102"/>
    </location>
</feature>
<reference evidence="2" key="1">
    <citation type="journal article" date="2020" name="mSystems">
        <title>Genome- and Community-Level Interaction Insights into Carbon Utilization and Element Cycling Functions of Hydrothermarchaeota in Hydrothermal Sediment.</title>
        <authorList>
            <person name="Zhou Z."/>
            <person name="Liu Y."/>
            <person name="Xu W."/>
            <person name="Pan J."/>
            <person name="Luo Z.H."/>
            <person name="Li M."/>
        </authorList>
    </citation>
    <scope>NUCLEOTIDE SEQUENCE [LARGE SCALE GENOMIC DNA]</scope>
    <source>
        <strain evidence="2">SpSt-754</strain>
    </source>
</reference>
<evidence type="ECO:0000313" key="2">
    <source>
        <dbReference type="EMBL" id="HGB36339.1"/>
    </source>
</evidence>
<name>A0A7V3KPB3_UNCW3</name>